<dbReference type="AlphaFoldDB" id="A0A2P5Z722"/>
<evidence type="ECO:0000256" key="1">
    <source>
        <dbReference type="ARBA" id="ARBA00004651"/>
    </source>
</evidence>
<dbReference type="GO" id="GO:0022857">
    <property type="term" value="F:transmembrane transporter activity"/>
    <property type="evidence" value="ECO:0007669"/>
    <property type="project" value="TreeGrafter"/>
</dbReference>
<comment type="caution">
    <text evidence="9">The sequence shown here is derived from an EMBL/GenBank/DDBJ whole genome shotgun (WGS) entry which is preliminary data.</text>
</comment>
<evidence type="ECO:0000256" key="5">
    <source>
        <dbReference type="ARBA" id="ARBA00023136"/>
    </source>
</evidence>
<comment type="subcellular location">
    <subcellularLocation>
        <location evidence="1">Cell membrane</location>
        <topology evidence="1">Multi-pass membrane protein</topology>
    </subcellularLocation>
</comment>
<dbReference type="Proteomes" id="UP000247346">
    <property type="component" value="Unassembled WGS sequence"/>
</dbReference>
<evidence type="ECO:0000259" key="8">
    <source>
        <dbReference type="Pfam" id="PF02687"/>
    </source>
</evidence>
<feature type="transmembrane region" description="Helical" evidence="7">
    <location>
        <begin position="318"/>
        <end position="340"/>
    </location>
</feature>
<comment type="similarity">
    <text evidence="6">Belongs to the ABC-4 integral membrane protein family.</text>
</comment>
<dbReference type="EMBL" id="MDEK01000003">
    <property type="protein sequence ID" value="PPU84163.1"/>
    <property type="molecule type" value="Genomic_DNA"/>
</dbReference>
<evidence type="ECO:0000256" key="4">
    <source>
        <dbReference type="ARBA" id="ARBA00022989"/>
    </source>
</evidence>
<evidence type="ECO:0000256" key="7">
    <source>
        <dbReference type="SAM" id="Phobius"/>
    </source>
</evidence>
<dbReference type="InterPro" id="IPR003838">
    <property type="entry name" value="ABC3_permease_C"/>
</dbReference>
<gene>
    <name evidence="9" type="ORF">XsacCFBP4641_03565</name>
</gene>
<dbReference type="Pfam" id="PF02687">
    <property type="entry name" value="FtsX"/>
    <property type="match status" value="1"/>
</dbReference>
<dbReference type="InterPro" id="IPR050250">
    <property type="entry name" value="Macrolide_Exporter_MacB"/>
</dbReference>
<proteinExistence type="inferred from homology"/>
<evidence type="ECO:0000256" key="2">
    <source>
        <dbReference type="ARBA" id="ARBA00022475"/>
    </source>
</evidence>
<keyword evidence="5 7" id="KW-0472">Membrane</keyword>
<feature type="transmembrane region" description="Helical" evidence="7">
    <location>
        <begin position="352"/>
        <end position="371"/>
    </location>
</feature>
<keyword evidence="3 7" id="KW-0812">Transmembrane</keyword>
<sequence>MLIVLEIAVSCAILCNAVFLIHSRLQLMDRKTGLAEGELVRIQLAKSGNDDQASARAKEDLAALRALSGVKLAAVSNSVPLGLLGRSLDVKLTPDQSPLFETAYYIGDKQLLDTMGLNLVAGRRFLSDEFIEWSALDAPNSNVGIPSAIITRAMANRLFPDQDPLGKSFYAWNDAPIKVVGVVEHLVQPHGFNDPSSYEYAIMLPVEGGFPTYLLRVDDPSRRAEVLQRAVDALKRIDPNRIILKQDTVQEMRDSYYQQDREMAWLLVIVCAALLVITALGIIGLASFWVQQRTRQIGVRRALGATRRQILRYFQTENFLLSTVGIVLGMFLAYAINYLLMSKYELPRLPLGYLPIGAIVLWLMGQLAVLVPARQAASIPPAAATRSI</sequence>
<feature type="transmembrane region" description="Helical" evidence="7">
    <location>
        <begin position="263"/>
        <end position="290"/>
    </location>
</feature>
<keyword evidence="4 7" id="KW-1133">Transmembrane helix</keyword>
<organism evidence="9 10">
    <name type="scientific">Xanthomonas sacchari</name>
    <dbReference type="NCBI Taxonomy" id="56458"/>
    <lineage>
        <taxon>Bacteria</taxon>
        <taxon>Pseudomonadati</taxon>
        <taxon>Pseudomonadota</taxon>
        <taxon>Gammaproteobacteria</taxon>
        <taxon>Lysobacterales</taxon>
        <taxon>Lysobacteraceae</taxon>
        <taxon>Xanthomonas</taxon>
    </lineage>
</organism>
<name>A0A2P5Z722_9XANT</name>
<dbReference type="PANTHER" id="PTHR30572">
    <property type="entry name" value="MEMBRANE COMPONENT OF TRANSPORTER-RELATED"/>
    <property type="match status" value="1"/>
</dbReference>
<protein>
    <submittedName>
        <fullName evidence="9">ABC transporter permease</fullName>
    </submittedName>
</protein>
<evidence type="ECO:0000256" key="6">
    <source>
        <dbReference type="ARBA" id="ARBA00038076"/>
    </source>
</evidence>
<evidence type="ECO:0000313" key="10">
    <source>
        <dbReference type="Proteomes" id="UP000247346"/>
    </source>
</evidence>
<evidence type="ECO:0000256" key="3">
    <source>
        <dbReference type="ARBA" id="ARBA00022692"/>
    </source>
</evidence>
<dbReference type="PANTHER" id="PTHR30572:SF4">
    <property type="entry name" value="ABC TRANSPORTER PERMEASE YTRF"/>
    <property type="match status" value="1"/>
</dbReference>
<keyword evidence="2" id="KW-1003">Cell membrane</keyword>
<evidence type="ECO:0000313" key="9">
    <source>
        <dbReference type="EMBL" id="PPU84163.1"/>
    </source>
</evidence>
<accession>A0A2P5Z722</accession>
<dbReference type="GO" id="GO:0005886">
    <property type="term" value="C:plasma membrane"/>
    <property type="evidence" value="ECO:0007669"/>
    <property type="project" value="UniProtKB-SubCell"/>
</dbReference>
<reference evidence="9 10" key="1">
    <citation type="submission" date="2016-08" db="EMBL/GenBank/DDBJ databases">
        <authorList>
            <person name="Seilhamer J.J."/>
        </authorList>
    </citation>
    <scope>NUCLEOTIDE SEQUENCE [LARGE SCALE GENOMIC DNA]</scope>
    <source>
        <strain evidence="9 10">CFBP4641</strain>
    </source>
</reference>
<feature type="domain" description="ABC3 transporter permease C-terminal" evidence="8">
    <location>
        <begin position="270"/>
        <end position="381"/>
    </location>
</feature>